<proteinExistence type="predicted"/>
<dbReference type="AlphaFoldDB" id="A0A1U9YVE6"/>
<dbReference type="RefSeq" id="WP_018063557.1">
    <property type="nucleotide sequence ID" value="NZ_AQWH01000003.1"/>
</dbReference>
<keyword evidence="2" id="KW-1185">Reference proteome</keyword>
<dbReference type="EMBL" id="CP020330">
    <property type="protein sequence ID" value="AQZ49394.1"/>
    <property type="molecule type" value="Genomic_DNA"/>
</dbReference>
<reference evidence="1 2" key="1">
    <citation type="submission" date="2017-03" db="EMBL/GenBank/DDBJ databases">
        <title>Foreign affairs: Plasmid Transfer between Roseobacters and Rhizobia.</title>
        <authorList>
            <person name="Bartling P."/>
            <person name="Bunk B."/>
            <person name="Overmann J."/>
            <person name="Brinkmann H."/>
            <person name="Petersen J."/>
        </authorList>
    </citation>
    <scope>NUCLEOTIDE SEQUENCE [LARGE SCALE GENOMIC DNA]</scope>
    <source>
        <strain evidence="1 2">MACL11</strain>
    </source>
</reference>
<organism evidence="1 2">
    <name type="scientific">Martelella mediterranea DSM 17316</name>
    <dbReference type="NCBI Taxonomy" id="1122214"/>
    <lineage>
        <taxon>Bacteria</taxon>
        <taxon>Pseudomonadati</taxon>
        <taxon>Pseudomonadota</taxon>
        <taxon>Alphaproteobacteria</taxon>
        <taxon>Hyphomicrobiales</taxon>
        <taxon>Aurantimonadaceae</taxon>
        <taxon>Martelella</taxon>
    </lineage>
</organism>
<sequence length="427" mass="44840">MRLGISIAESIRRQPERFWTAPAYRAESAGGGAYGPAAILDLRHGRHALTTVPTADIPSASLAALTALAARPLTDILAFTRSGTATYIDADGLIRVAAADQPRFDYTHGKRRLLLEGPATNLCITRNLPQLTLGENTIVTHMPDETGPDGVLGNVYRVQMPAAPSTFVRFANNVGGGGPVVMSVYVRQFDAAKRQFSIAVDGKVDSVLEATEEWQRYESAYSQSYGTAALGNNAPSGASDVYASDILVAFPQVELGLVATSYIPTNGTTVTRPADKAQLSPAVAALLKRDQVSVMVQARLASAADNGRILGLDMANWLIGQAGASGAGFSAWNGSSATTRLLPAGVTSLDDFGVAVNLDEAGTALAAGEAISGANASAPKSSYAPFSDAYLGRSSTGAYSRGWYDQLVIWPFQMTDADLQAKAVVYE</sequence>
<dbReference type="Proteomes" id="UP000191135">
    <property type="component" value="Chromosome"/>
</dbReference>
<name>A0A1U9YVE6_9HYPH</name>
<dbReference type="STRING" id="1122214.Mame_00009"/>
<evidence type="ECO:0000313" key="1">
    <source>
        <dbReference type="EMBL" id="AQZ49394.1"/>
    </source>
</evidence>
<accession>A0A1U9YVE6</accession>
<protein>
    <submittedName>
        <fullName evidence="1">Uncharacterized protein</fullName>
    </submittedName>
</protein>
<dbReference type="OrthoDB" id="8410049at2"/>
<evidence type="ECO:0000313" key="2">
    <source>
        <dbReference type="Proteomes" id="UP000191135"/>
    </source>
</evidence>
<gene>
    <name evidence="1" type="ORF">Mame_00009</name>
</gene>
<dbReference type="KEGG" id="mmed:Mame_00009"/>